<gene>
    <name evidence="1" type="ORF">E2C01_025537</name>
</gene>
<dbReference type="AlphaFoldDB" id="A0A5B7EG76"/>
<reference evidence="1 2" key="1">
    <citation type="submission" date="2019-05" db="EMBL/GenBank/DDBJ databases">
        <title>Another draft genome of Portunus trituberculatus and its Hox gene families provides insights of decapod evolution.</title>
        <authorList>
            <person name="Jeong J.-H."/>
            <person name="Song I."/>
            <person name="Kim S."/>
            <person name="Choi T."/>
            <person name="Kim D."/>
            <person name="Ryu S."/>
            <person name="Kim W."/>
        </authorList>
    </citation>
    <scope>NUCLEOTIDE SEQUENCE [LARGE SCALE GENOMIC DNA]</scope>
    <source>
        <tissue evidence="1">Muscle</tissue>
    </source>
</reference>
<evidence type="ECO:0000313" key="1">
    <source>
        <dbReference type="EMBL" id="MPC32229.1"/>
    </source>
</evidence>
<proteinExistence type="predicted"/>
<name>A0A5B7EG76_PORTR</name>
<dbReference type="Proteomes" id="UP000324222">
    <property type="component" value="Unassembled WGS sequence"/>
</dbReference>
<dbReference type="EMBL" id="VSRR010002588">
    <property type="protein sequence ID" value="MPC32229.1"/>
    <property type="molecule type" value="Genomic_DNA"/>
</dbReference>
<evidence type="ECO:0000313" key="2">
    <source>
        <dbReference type="Proteomes" id="UP000324222"/>
    </source>
</evidence>
<keyword evidence="2" id="KW-1185">Reference proteome</keyword>
<comment type="caution">
    <text evidence="1">The sequence shown here is derived from an EMBL/GenBank/DDBJ whole genome shotgun (WGS) entry which is preliminary data.</text>
</comment>
<sequence length="93" mass="9680">MTRGSIVTVGVHGTQAGGVVGGSGLGFGDDRTETGHSMHQAMISWVRMETRPLVSLNGSDAPLGDEWQGPRWASGGCSRTIGEWEILGLLEGG</sequence>
<protein>
    <submittedName>
        <fullName evidence="1">Uncharacterized protein</fullName>
    </submittedName>
</protein>
<accession>A0A5B7EG76</accession>
<organism evidence="1 2">
    <name type="scientific">Portunus trituberculatus</name>
    <name type="common">Swimming crab</name>
    <name type="synonym">Neptunus trituberculatus</name>
    <dbReference type="NCBI Taxonomy" id="210409"/>
    <lineage>
        <taxon>Eukaryota</taxon>
        <taxon>Metazoa</taxon>
        <taxon>Ecdysozoa</taxon>
        <taxon>Arthropoda</taxon>
        <taxon>Crustacea</taxon>
        <taxon>Multicrustacea</taxon>
        <taxon>Malacostraca</taxon>
        <taxon>Eumalacostraca</taxon>
        <taxon>Eucarida</taxon>
        <taxon>Decapoda</taxon>
        <taxon>Pleocyemata</taxon>
        <taxon>Brachyura</taxon>
        <taxon>Eubrachyura</taxon>
        <taxon>Portunoidea</taxon>
        <taxon>Portunidae</taxon>
        <taxon>Portuninae</taxon>
        <taxon>Portunus</taxon>
    </lineage>
</organism>